<dbReference type="Proteomes" id="UP001319861">
    <property type="component" value="Chromosome"/>
</dbReference>
<organism evidence="1 2">
    <name type="scientific">Sinomonas cyclohexanicum</name>
    <name type="common">Corynebacterium cyclohexanicum</name>
    <dbReference type="NCBI Taxonomy" id="322009"/>
    <lineage>
        <taxon>Bacteria</taxon>
        <taxon>Bacillati</taxon>
        <taxon>Actinomycetota</taxon>
        <taxon>Actinomycetes</taxon>
        <taxon>Micrococcales</taxon>
        <taxon>Micrococcaceae</taxon>
        <taxon>Sinomonas</taxon>
    </lineage>
</organism>
<accession>A0ABM7PVC0</accession>
<keyword evidence="2" id="KW-1185">Reference proteome</keyword>
<evidence type="ECO:0000313" key="2">
    <source>
        <dbReference type="Proteomes" id="UP001319861"/>
    </source>
</evidence>
<reference evidence="1 2" key="1">
    <citation type="journal article" date="2021" name="J. Biosci. Bioeng.">
        <title>Identification and characterization of a chc gene cluster responsible for the aromatization pathway of cyclohexanecarboxylate degradation in Sinomonas cyclohexanicum ATCC 51369.</title>
        <authorList>
            <person name="Yamamoto T."/>
            <person name="Hasegawa Y."/>
            <person name="Lau P.C.K."/>
            <person name="Iwaki H."/>
        </authorList>
    </citation>
    <scope>NUCLEOTIDE SEQUENCE [LARGE SCALE GENOMIC DNA]</scope>
    <source>
        <strain evidence="1 2">ATCC 51369</strain>
    </source>
</reference>
<dbReference type="EMBL" id="AP024525">
    <property type="protein sequence ID" value="BCT76202.1"/>
    <property type="molecule type" value="Genomic_DNA"/>
</dbReference>
<sequence>MPFYNFDALGDTEFEHLARALASSVLGPALHPFGPGPDGGREAEFRGKVNYPAPEPKGGTWDGYGILQAKYKLPSTRTPDTNWILSQLKTEIRNWTNPKSTRRQKGRIPQYILFVTNVRLTSVFHESGRVRGYMS</sequence>
<name>A0ABM7PVC0_SINCY</name>
<evidence type="ECO:0000313" key="1">
    <source>
        <dbReference type="EMBL" id="BCT76202.1"/>
    </source>
</evidence>
<protein>
    <submittedName>
        <fullName evidence="1">Uncharacterized protein</fullName>
    </submittedName>
</protein>
<gene>
    <name evidence="1" type="ORF">SCMU_20440</name>
</gene>
<proteinExistence type="predicted"/>